<keyword evidence="2" id="KW-1185">Reference proteome</keyword>
<evidence type="ECO:0000313" key="1">
    <source>
        <dbReference type="EMBL" id="KAF9792695.1"/>
    </source>
</evidence>
<accession>A0A9P6HQQ4</accession>
<reference evidence="1" key="1">
    <citation type="journal article" date="2020" name="Nat. Commun.">
        <title>Large-scale genome sequencing of mycorrhizal fungi provides insights into the early evolution of symbiotic traits.</title>
        <authorList>
            <person name="Miyauchi S."/>
            <person name="Kiss E."/>
            <person name="Kuo A."/>
            <person name="Drula E."/>
            <person name="Kohler A."/>
            <person name="Sanchez-Garcia M."/>
            <person name="Morin E."/>
            <person name="Andreopoulos B."/>
            <person name="Barry K.W."/>
            <person name="Bonito G."/>
            <person name="Buee M."/>
            <person name="Carver A."/>
            <person name="Chen C."/>
            <person name="Cichocki N."/>
            <person name="Clum A."/>
            <person name="Culley D."/>
            <person name="Crous P.W."/>
            <person name="Fauchery L."/>
            <person name="Girlanda M."/>
            <person name="Hayes R.D."/>
            <person name="Keri Z."/>
            <person name="LaButti K."/>
            <person name="Lipzen A."/>
            <person name="Lombard V."/>
            <person name="Magnuson J."/>
            <person name="Maillard F."/>
            <person name="Murat C."/>
            <person name="Nolan M."/>
            <person name="Ohm R.A."/>
            <person name="Pangilinan J."/>
            <person name="Pereira M.F."/>
            <person name="Perotto S."/>
            <person name="Peter M."/>
            <person name="Pfister S."/>
            <person name="Riley R."/>
            <person name="Sitrit Y."/>
            <person name="Stielow J.B."/>
            <person name="Szollosi G."/>
            <person name="Zifcakova L."/>
            <person name="Stursova M."/>
            <person name="Spatafora J.W."/>
            <person name="Tedersoo L."/>
            <person name="Vaario L.M."/>
            <person name="Yamada A."/>
            <person name="Yan M."/>
            <person name="Wang P."/>
            <person name="Xu J."/>
            <person name="Bruns T."/>
            <person name="Baldrian P."/>
            <person name="Vilgalys R."/>
            <person name="Dunand C."/>
            <person name="Henrissat B."/>
            <person name="Grigoriev I.V."/>
            <person name="Hibbett D."/>
            <person name="Nagy L.G."/>
            <person name="Martin F.M."/>
        </authorList>
    </citation>
    <scope>NUCLEOTIDE SEQUENCE</scope>
    <source>
        <strain evidence="1">UH-Tt-Lm1</strain>
    </source>
</reference>
<evidence type="ECO:0000313" key="2">
    <source>
        <dbReference type="Proteomes" id="UP000736335"/>
    </source>
</evidence>
<dbReference type="Proteomes" id="UP000736335">
    <property type="component" value="Unassembled WGS sequence"/>
</dbReference>
<protein>
    <recommendedName>
        <fullName evidence="3">Lipocalin/cytosolic fatty-acid binding domain-containing protein</fullName>
    </recommendedName>
</protein>
<dbReference type="AlphaFoldDB" id="A0A9P6HQQ4"/>
<proteinExistence type="predicted"/>
<reference evidence="1" key="2">
    <citation type="submission" date="2020-11" db="EMBL/GenBank/DDBJ databases">
        <authorList>
            <consortium name="DOE Joint Genome Institute"/>
            <person name="Kuo A."/>
            <person name="Miyauchi S."/>
            <person name="Kiss E."/>
            <person name="Drula E."/>
            <person name="Kohler A."/>
            <person name="Sanchez-Garcia M."/>
            <person name="Andreopoulos B."/>
            <person name="Barry K.W."/>
            <person name="Bonito G."/>
            <person name="Buee M."/>
            <person name="Carver A."/>
            <person name="Chen C."/>
            <person name="Cichocki N."/>
            <person name="Clum A."/>
            <person name="Culley D."/>
            <person name="Crous P.W."/>
            <person name="Fauchery L."/>
            <person name="Girlanda M."/>
            <person name="Hayes R."/>
            <person name="Keri Z."/>
            <person name="Labutti K."/>
            <person name="Lipzen A."/>
            <person name="Lombard V."/>
            <person name="Magnuson J."/>
            <person name="Maillard F."/>
            <person name="Morin E."/>
            <person name="Murat C."/>
            <person name="Nolan M."/>
            <person name="Ohm R."/>
            <person name="Pangilinan J."/>
            <person name="Pereira M."/>
            <person name="Perotto S."/>
            <person name="Peter M."/>
            <person name="Riley R."/>
            <person name="Sitrit Y."/>
            <person name="Stielow B."/>
            <person name="Szollosi G."/>
            <person name="Zifcakova L."/>
            <person name="Stursova M."/>
            <person name="Spatafora J.W."/>
            <person name="Tedersoo L."/>
            <person name="Vaario L.-M."/>
            <person name="Yamada A."/>
            <person name="Yan M."/>
            <person name="Wang P."/>
            <person name="Xu J."/>
            <person name="Bruns T."/>
            <person name="Baldrian P."/>
            <person name="Vilgalys R."/>
            <person name="Henrissat B."/>
            <person name="Grigoriev I.V."/>
            <person name="Hibbett D."/>
            <person name="Nagy L.G."/>
            <person name="Martin F.M."/>
        </authorList>
    </citation>
    <scope>NUCLEOTIDE SEQUENCE</scope>
    <source>
        <strain evidence="1">UH-Tt-Lm1</strain>
    </source>
</reference>
<dbReference type="InterPro" id="IPR012674">
    <property type="entry name" value="Calycin"/>
</dbReference>
<dbReference type="Gene3D" id="2.40.128.20">
    <property type="match status" value="1"/>
</dbReference>
<evidence type="ECO:0008006" key="3">
    <source>
        <dbReference type="Google" id="ProtNLM"/>
    </source>
</evidence>
<organism evidence="1 2">
    <name type="scientific">Thelephora terrestris</name>
    <dbReference type="NCBI Taxonomy" id="56493"/>
    <lineage>
        <taxon>Eukaryota</taxon>
        <taxon>Fungi</taxon>
        <taxon>Dikarya</taxon>
        <taxon>Basidiomycota</taxon>
        <taxon>Agaricomycotina</taxon>
        <taxon>Agaricomycetes</taxon>
        <taxon>Thelephorales</taxon>
        <taxon>Thelephoraceae</taxon>
        <taxon>Thelephora</taxon>
    </lineage>
</organism>
<dbReference type="EMBL" id="WIUZ02000001">
    <property type="protein sequence ID" value="KAF9792695.1"/>
    <property type="molecule type" value="Genomic_DNA"/>
</dbReference>
<name>A0A9P6HQQ4_9AGAM</name>
<gene>
    <name evidence="1" type="ORF">BJ322DRAFT_998278</name>
</gene>
<dbReference type="OrthoDB" id="9975758at2759"/>
<dbReference type="SUPFAM" id="SSF50814">
    <property type="entry name" value="Lipocalins"/>
    <property type="match status" value="1"/>
</dbReference>
<comment type="caution">
    <text evidence="1">The sequence shown here is derived from an EMBL/GenBank/DDBJ whole genome shotgun (WGS) entry which is preliminary data.</text>
</comment>
<sequence length="186" mass="20515">MSVRIFPPSDEKRDGFEFDLDKFMGTWYVTHSTLPLWKDKKDVSITYTPLSDVESPQGTIKFDDLVKYYPASAKPGSAPSTVAGTDHTLAVGSFKWRGNGLLFIASSKWQVLGCNTSEAEGSHPWAATFFEKTLFTPAGLDILTRSAEGIPEPLLKEIFEKIKAVGGDVADLSETFFEVKRTKATP</sequence>